<reference evidence="3" key="1">
    <citation type="submission" date="2016-02" db="EMBL/GenBank/DDBJ databases">
        <title>Draft genome sequence of Microdochium bolleyi, a fungal endophyte of beachgrass.</title>
        <authorList>
            <consortium name="DOE Joint Genome Institute"/>
            <person name="David A.S."/>
            <person name="May G."/>
            <person name="Haridas S."/>
            <person name="Lim J."/>
            <person name="Wang M."/>
            <person name="Labutti K."/>
            <person name="Lipzen A."/>
            <person name="Barry K."/>
            <person name="Grigoriev I.V."/>
        </authorList>
    </citation>
    <scope>NUCLEOTIDE SEQUENCE [LARGE SCALE GENOMIC DNA]</scope>
    <source>
        <strain evidence="3">J235TASD1</strain>
    </source>
</reference>
<evidence type="ECO:0000256" key="1">
    <source>
        <dbReference type="SAM" id="MobiDB-lite"/>
    </source>
</evidence>
<feature type="region of interest" description="Disordered" evidence="1">
    <location>
        <begin position="643"/>
        <end position="676"/>
    </location>
</feature>
<feature type="compositionally biased region" description="Pro residues" evidence="1">
    <location>
        <begin position="108"/>
        <end position="122"/>
    </location>
</feature>
<organism evidence="2 3">
    <name type="scientific">Microdochium bolleyi</name>
    <dbReference type="NCBI Taxonomy" id="196109"/>
    <lineage>
        <taxon>Eukaryota</taxon>
        <taxon>Fungi</taxon>
        <taxon>Dikarya</taxon>
        <taxon>Ascomycota</taxon>
        <taxon>Pezizomycotina</taxon>
        <taxon>Sordariomycetes</taxon>
        <taxon>Xylariomycetidae</taxon>
        <taxon>Xylariales</taxon>
        <taxon>Microdochiaceae</taxon>
        <taxon>Microdochium</taxon>
    </lineage>
</organism>
<feature type="compositionally biased region" description="Acidic residues" evidence="1">
    <location>
        <begin position="530"/>
        <end position="552"/>
    </location>
</feature>
<dbReference type="InParanoid" id="A0A136IK22"/>
<proteinExistence type="predicted"/>
<feature type="region of interest" description="Disordered" evidence="1">
    <location>
        <begin position="504"/>
        <end position="556"/>
    </location>
</feature>
<keyword evidence="3" id="KW-1185">Reference proteome</keyword>
<dbReference type="AlphaFoldDB" id="A0A136IK22"/>
<dbReference type="EMBL" id="KQ964286">
    <property type="protein sequence ID" value="KXJ85306.1"/>
    <property type="molecule type" value="Genomic_DNA"/>
</dbReference>
<dbReference type="Proteomes" id="UP000070501">
    <property type="component" value="Unassembled WGS sequence"/>
</dbReference>
<gene>
    <name evidence="2" type="ORF">Micbo1qcDRAFT_180935</name>
</gene>
<accession>A0A136IK22</accession>
<feature type="compositionally biased region" description="Polar residues" evidence="1">
    <location>
        <begin position="411"/>
        <end position="421"/>
    </location>
</feature>
<feature type="region of interest" description="Disordered" evidence="1">
    <location>
        <begin position="377"/>
        <end position="425"/>
    </location>
</feature>
<sequence length="676" mass="74958">MQSGPCGPLVRANRRASFVSRASHGFDDVDDGNWSTDAGYDGRAPKQPSMSAMRERLSMTPRSPPRRNNTRDSFAGPELSFRSYRSSAGPEGVGGQAVPWREPTVLRPDPPYIRQPKPPPPARQRRDSVPIQRSPSYERITSRDNPFIPSGPVYAPPQSSATPHRLAQRFGPQDHYAPPQLRQDRPRRNQVHRIPDEGYTEVPRRDQQPQRTRTALRRNDEARFKKQEALARRIGEEIAAVLDERLNHPRDGQQLGSNGGAGAGRSGSHDGNTNNTIAQLLAGLSQGAGNGFGNNQSYGLGSQSAQGPAYDKAMAYIADSMQRNQFLPPAYQSSGLLASSLSPEGSNGHNSYLQLIQCLLTDQTQLRGMVQDLQKDLQSLDGGSSTRSGPYAPSLRRAARSATEPDLESLGASSSLRSAQSAPVRLGAQRRGVDLLKQPPRYRRRYLEVPNAVESDWEKDSDDDYWDDDDFAETRTNISSRKQRAGPVYNARRAPAFGVVYTSGPQEQHDTVKSVPQAPTNSNYTRPYVEDEEEPTDSEEDDASEEEAEWSDFDYSSPVIDYRSQARNFGQELSAPKADWSRWRADPAGRSSRAATPGIRDEARARSSRRGGVRDFDVYDDYEDDMVYVPPPPRREGLYALNLQSQGRRARSPYRRRPGISVPHGAAPPYVPSVSS</sequence>
<evidence type="ECO:0000313" key="3">
    <source>
        <dbReference type="Proteomes" id="UP000070501"/>
    </source>
</evidence>
<feature type="compositionally biased region" description="Basic residues" evidence="1">
    <location>
        <begin position="648"/>
        <end position="658"/>
    </location>
</feature>
<protein>
    <submittedName>
        <fullName evidence="2">Uncharacterized protein</fullName>
    </submittedName>
</protein>
<feature type="region of interest" description="Disordered" evidence="1">
    <location>
        <begin position="20"/>
        <end position="224"/>
    </location>
</feature>
<feature type="region of interest" description="Disordered" evidence="1">
    <location>
        <begin position="573"/>
        <end position="617"/>
    </location>
</feature>
<name>A0A136IK22_9PEZI</name>
<evidence type="ECO:0000313" key="2">
    <source>
        <dbReference type="EMBL" id="KXJ85306.1"/>
    </source>
</evidence>
<feature type="region of interest" description="Disordered" evidence="1">
    <location>
        <begin position="248"/>
        <end position="274"/>
    </location>
</feature>